<dbReference type="OrthoDB" id="5591338at2759"/>
<name>A0A9W7YCE8_9FUNG</name>
<feature type="region of interest" description="Disordered" evidence="1">
    <location>
        <begin position="1"/>
        <end position="24"/>
    </location>
</feature>
<organism evidence="2 3">
    <name type="scientific">Coemansia biformis</name>
    <dbReference type="NCBI Taxonomy" id="1286918"/>
    <lineage>
        <taxon>Eukaryota</taxon>
        <taxon>Fungi</taxon>
        <taxon>Fungi incertae sedis</taxon>
        <taxon>Zoopagomycota</taxon>
        <taxon>Kickxellomycotina</taxon>
        <taxon>Kickxellomycetes</taxon>
        <taxon>Kickxellales</taxon>
        <taxon>Kickxellaceae</taxon>
        <taxon>Coemansia</taxon>
    </lineage>
</organism>
<feature type="compositionally biased region" description="Pro residues" evidence="1">
    <location>
        <begin position="1"/>
        <end position="23"/>
    </location>
</feature>
<evidence type="ECO:0000256" key="1">
    <source>
        <dbReference type="SAM" id="MobiDB-lite"/>
    </source>
</evidence>
<feature type="non-terminal residue" evidence="2">
    <location>
        <position position="670"/>
    </location>
</feature>
<proteinExistence type="predicted"/>
<comment type="caution">
    <text evidence="2">The sequence shown here is derived from an EMBL/GenBank/DDBJ whole genome shotgun (WGS) entry which is preliminary data.</text>
</comment>
<protein>
    <submittedName>
        <fullName evidence="2">Uncharacterized protein</fullName>
    </submittedName>
</protein>
<accession>A0A9W7YCE8</accession>
<keyword evidence="3" id="KW-1185">Reference proteome</keyword>
<sequence length="670" mass="69285">MQALRPPSPPSTTTPASPAPAPADDPLLQVMAVARQPGADAVARLAALHAASPDVRATLRLVPPAYIDALAVASEAAWLAAAGAAHDPARAASRPPAPGTRLQQQLAELTLSGSDAAAAMLAELLGNAGAAEQFSLSQVATLQSAAASTLLSRVGSNGAQLDAFAGLLCAAGAQAAARDAPGAHGRIRDLTLAVAAATAAVSIEAANGGNNAAQVLSLLAQLLAQHGAEAAEALAGYEGLRAMARHVISLLSQPAPLIVAPALHVLTRMLLRSYPETPPECQQYRELNRLAATLGCKLFDKDHIGRTLTLVADLCLDCRAAASDDGSLVAHDLRVLEEVAGTVDAMASTQRDGVQALLFESTAMAPVFGHLVAMAKLNRRYLGPLLAMTSTVLSCSGGNTALPLVATLFDNRDYGQADTAAVLQDSSAPLPSIVDELFDIVLSGIEDALDTVPRFTLPSADWLDTGLLDVPGAAKAAGRSVAAQPPWPRVSSEESGCGWLVNCGQRQRQQIHRFVRLAISATPDNAPAKQAIYWMEELVDAVAQALQGFLLSADSESPNAQLCDPLGVAWVGASSSRANANGPDAYLSALNAQQKRAGGLPLALGTYYWAIRPIVALLVDLSPLLHPVAPCWRGSTGNNGLVRIMRWAELVCNGINDGPGAMLGDALSED</sequence>
<evidence type="ECO:0000313" key="3">
    <source>
        <dbReference type="Proteomes" id="UP001143981"/>
    </source>
</evidence>
<dbReference type="EMBL" id="JANBOI010000878">
    <property type="protein sequence ID" value="KAJ1728175.1"/>
    <property type="molecule type" value="Genomic_DNA"/>
</dbReference>
<dbReference type="Proteomes" id="UP001143981">
    <property type="component" value="Unassembled WGS sequence"/>
</dbReference>
<dbReference type="AlphaFoldDB" id="A0A9W7YCE8"/>
<reference evidence="2" key="1">
    <citation type="submission" date="2022-07" db="EMBL/GenBank/DDBJ databases">
        <title>Phylogenomic reconstructions and comparative analyses of Kickxellomycotina fungi.</title>
        <authorList>
            <person name="Reynolds N.K."/>
            <person name="Stajich J.E."/>
            <person name="Barry K."/>
            <person name="Grigoriev I.V."/>
            <person name="Crous P."/>
            <person name="Smith M.E."/>
        </authorList>
    </citation>
    <scope>NUCLEOTIDE SEQUENCE</scope>
    <source>
        <strain evidence="2">BCRC 34381</strain>
    </source>
</reference>
<gene>
    <name evidence="2" type="ORF">LPJ61_004176</name>
</gene>
<evidence type="ECO:0000313" key="2">
    <source>
        <dbReference type="EMBL" id="KAJ1728175.1"/>
    </source>
</evidence>